<sequence>MTTTSSILPSYQRFVNGVPVPLFSRRSFRPREKYLIMLVFLTFGVVCFGTFFFLPDFRPGTGGVAVNSVYRVYQHMQKAGPELLIPAPPRLQGGIKGSIGHLNAVPPGHEGIDHQDVHILQDKQKLQAKIDEEYQQQKMLEKPEVIGEIHVRVTSSPSLVLHRKNEVLETVPPAPASKLPLTVGGEDKDPIARERRDKVKEPVPITQKVHIEFDVARSSYVGLLRTVVMRERFHMSATVIVLEFPKHPCNCRQNVWLAAGDKPAYQFNN</sequence>
<dbReference type="OrthoDB" id="6590397at2759"/>
<reference evidence="2 3" key="1">
    <citation type="submission" date="2014-07" db="EMBL/GenBank/DDBJ databases">
        <title>Genomic and transcriptomic analysis on Apis cerana provide comprehensive insights into honey bee biology.</title>
        <authorList>
            <person name="Diao Q."/>
            <person name="Sun L."/>
            <person name="Zheng H."/>
            <person name="Zheng H."/>
            <person name="Xu S."/>
            <person name="Wang S."/>
            <person name="Zeng Z."/>
            <person name="Hu F."/>
            <person name="Su S."/>
            <person name="Wu J."/>
        </authorList>
    </citation>
    <scope>NUCLEOTIDE SEQUENCE [LARGE SCALE GENOMIC DNA]</scope>
    <source>
        <tissue evidence="2">Pupae without intestine</tissue>
    </source>
</reference>
<dbReference type="Proteomes" id="UP000242457">
    <property type="component" value="Unassembled WGS sequence"/>
</dbReference>
<keyword evidence="1" id="KW-1133">Transmembrane helix</keyword>
<gene>
    <name evidence="2" type="ORF">APICC_08304</name>
</gene>
<evidence type="ECO:0000313" key="3">
    <source>
        <dbReference type="Proteomes" id="UP000242457"/>
    </source>
</evidence>
<evidence type="ECO:0000256" key="1">
    <source>
        <dbReference type="SAM" id="Phobius"/>
    </source>
</evidence>
<name>A0A2A3EPS3_APICC</name>
<keyword evidence="1" id="KW-0472">Membrane</keyword>
<protein>
    <submittedName>
        <fullName evidence="2">Mannosyl-oligosaccharide alpha-1,2-mannosidase isoform A</fullName>
    </submittedName>
</protein>
<accession>A0A2A3EPS3</accession>
<dbReference type="EMBL" id="KZ288197">
    <property type="protein sequence ID" value="PBC33755.1"/>
    <property type="molecule type" value="Genomic_DNA"/>
</dbReference>
<feature type="transmembrane region" description="Helical" evidence="1">
    <location>
        <begin position="34"/>
        <end position="54"/>
    </location>
</feature>
<evidence type="ECO:0000313" key="2">
    <source>
        <dbReference type="EMBL" id="PBC33755.1"/>
    </source>
</evidence>
<dbReference type="STRING" id="94128.A0A2A3EPS3"/>
<dbReference type="AlphaFoldDB" id="A0A2A3EPS3"/>
<keyword evidence="3" id="KW-1185">Reference proteome</keyword>
<proteinExistence type="predicted"/>
<keyword evidence="1" id="KW-0812">Transmembrane</keyword>
<organism evidence="2 3">
    <name type="scientific">Apis cerana cerana</name>
    <name type="common">Oriental honeybee</name>
    <dbReference type="NCBI Taxonomy" id="94128"/>
    <lineage>
        <taxon>Eukaryota</taxon>
        <taxon>Metazoa</taxon>
        <taxon>Ecdysozoa</taxon>
        <taxon>Arthropoda</taxon>
        <taxon>Hexapoda</taxon>
        <taxon>Insecta</taxon>
        <taxon>Pterygota</taxon>
        <taxon>Neoptera</taxon>
        <taxon>Endopterygota</taxon>
        <taxon>Hymenoptera</taxon>
        <taxon>Apocrita</taxon>
        <taxon>Aculeata</taxon>
        <taxon>Apoidea</taxon>
        <taxon>Anthophila</taxon>
        <taxon>Apidae</taxon>
        <taxon>Apis</taxon>
    </lineage>
</organism>